<organism evidence="1 2">
    <name type="scientific">Nocardioides massiliensis</name>
    <dbReference type="NCBI Taxonomy" id="1325935"/>
    <lineage>
        <taxon>Bacteria</taxon>
        <taxon>Bacillati</taxon>
        <taxon>Actinomycetota</taxon>
        <taxon>Actinomycetes</taxon>
        <taxon>Propionibacteriales</taxon>
        <taxon>Nocardioidaceae</taxon>
        <taxon>Nocardioides</taxon>
    </lineage>
</organism>
<proteinExistence type="predicted"/>
<dbReference type="SUPFAM" id="SSF109604">
    <property type="entry name" value="HD-domain/PDEase-like"/>
    <property type="match status" value="1"/>
</dbReference>
<dbReference type="InterPro" id="IPR043519">
    <property type="entry name" value="NT_sf"/>
</dbReference>
<sequence>MHWPLPSQPEVRDRLLAAYADPARGYHDTTHLTEVLARIEELLAAHPVADPDAVRLAAWFHDAVYDGAPGEDEEASAALAEEALASVVDPATVAETARLVRLTATHAPAEADLSGQVLVDADLAILAAAPQRYLDYRRGVRRDYAHVPDQDFIRGRSQVLADLLARPRLFHTPTARTWEPTARANLADELGALAIVRDWETGGNGPVEFVDVDGFTPGQPDVVDVDPGWASAYAELESRVRTALGPLVLAIEHVGSTSVPLPAKPVIDVDLVVPDPADEAAYAEPLREAGFLFVLREPGWHEHRVFRGTDPAANIHVFGPDSPEVVRHRLFRDHLRGHAEDRELYAAAKLAAADATGDDEHVMDYNRRKQEVVRSIYERIFRADPRLGAALNPSAPARASR</sequence>
<accession>A0ABT9NNZ5</accession>
<dbReference type="InterPro" id="IPR009218">
    <property type="entry name" value="HD_phosphohydro"/>
</dbReference>
<comment type="caution">
    <text evidence="1">The sequence shown here is derived from an EMBL/GenBank/DDBJ whole genome shotgun (WGS) entry which is preliminary data.</text>
</comment>
<dbReference type="PANTHER" id="PTHR21174:SF0">
    <property type="entry name" value="HD PHOSPHOHYDROLASE FAMILY PROTEIN-RELATED"/>
    <property type="match status" value="1"/>
</dbReference>
<reference evidence="1 2" key="1">
    <citation type="submission" date="2023-07" db="EMBL/GenBank/DDBJ databases">
        <title>Sequencing the genomes of 1000 actinobacteria strains.</title>
        <authorList>
            <person name="Klenk H.-P."/>
        </authorList>
    </citation>
    <scope>NUCLEOTIDE SEQUENCE [LARGE SCALE GENOMIC DNA]</scope>
    <source>
        <strain evidence="1 2">GD13</strain>
    </source>
</reference>
<dbReference type="Gene3D" id="3.30.460.10">
    <property type="entry name" value="Beta Polymerase, domain 2"/>
    <property type="match status" value="1"/>
</dbReference>
<name>A0ABT9NNZ5_9ACTN</name>
<dbReference type="PANTHER" id="PTHR21174">
    <property type="match status" value="1"/>
</dbReference>
<evidence type="ECO:0000313" key="1">
    <source>
        <dbReference type="EMBL" id="MDP9822128.1"/>
    </source>
</evidence>
<gene>
    <name evidence="1" type="ORF">J2S59_001937</name>
</gene>
<dbReference type="InterPro" id="IPR007344">
    <property type="entry name" value="GrpB/CoaE"/>
</dbReference>
<protein>
    <submittedName>
        <fullName evidence="1">Metal-dependent HD superfamily phosphohydrolase/GrpB-like putative nucleotidyltransferase (UPF0157 family)</fullName>
    </submittedName>
</protein>
<evidence type="ECO:0000313" key="2">
    <source>
        <dbReference type="Proteomes" id="UP001240447"/>
    </source>
</evidence>
<dbReference type="EMBL" id="JAUSQM010000001">
    <property type="protein sequence ID" value="MDP9822128.1"/>
    <property type="molecule type" value="Genomic_DNA"/>
</dbReference>
<dbReference type="RefSeq" id="WP_220138643.1">
    <property type="nucleotide sequence ID" value="NZ_CCXJ01000795.2"/>
</dbReference>
<dbReference type="SUPFAM" id="SSF81301">
    <property type="entry name" value="Nucleotidyltransferase"/>
    <property type="match status" value="1"/>
</dbReference>
<dbReference type="Pfam" id="PF04229">
    <property type="entry name" value="GrpB"/>
    <property type="match status" value="1"/>
</dbReference>
<dbReference type="Proteomes" id="UP001240447">
    <property type="component" value="Unassembled WGS sequence"/>
</dbReference>
<keyword evidence="2" id="KW-1185">Reference proteome</keyword>
<dbReference type="Gene3D" id="1.10.3210.10">
    <property type="entry name" value="Hypothetical protein af1432"/>
    <property type="match status" value="1"/>
</dbReference>